<dbReference type="InterPro" id="IPR001509">
    <property type="entry name" value="Epimerase_deHydtase"/>
</dbReference>
<dbReference type="PANTHER" id="PTHR11092">
    <property type="entry name" value="SUGAR NUCLEOTIDE EPIMERASE RELATED"/>
    <property type="match status" value="1"/>
</dbReference>
<dbReference type="SUPFAM" id="SSF51735">
    <property type="entry name" value="NAD(P)-binding Rossmann-fold domains"/>
    <property type="match status" value="1"/>
</dbReference>
<name>A0ABU1V0S0_9GAMM</name>
<evidence type="ECO:0000313" key="5">
    <source>
        <dbReference type="Proteomes" id="UP001253595"/>
    </source>
</evidence>
<proteinExistence type="inferred from homology"/>
<organism evidence="4 5">
    <name type="scientific">Cellvibrio fibrivorans</name>
    <dbReference type="NCBI Taxonomy" id="126350"/>
    <lineage>
        <taxon>Bacteria</taxon>
        <taxon>Pseudomonadati</taxon>
        <taxon>Pseudomonadota</taxon>
        <taxon>Gammaproteobacteria</taxon>
        <taxon>Cellvibrionales</taxon>
        <taxon>Cellvibrionaceae</taxon>
        <taxon>Cellvibrio</taxon>
    </lineage>
</organism>
<dbReference type="PANTHER" id="PTHR11092:SF0">
    <property type="entry name" value="EPIMERASE FAMILY PROTEIN SDR39U1"/>
    <property type="match status" value="1"/>
</dbReference>
<dbReference type="RefSeq" id="WP_310073881.1">
    <property type="nucleotide sequence ID" value="NZ_JAVDVX010000005.1"/>
</dbReference>
<comment type="caution">
    <text evidence="4">The sequence shown here is derived from an EMBL/GenBank/DDBJ whole genome shotgun (WGS) entry which is preliminary data.</text>
</comment>
<feature type="domain" description="DUF1731" evidence="3">
    <location>
        <begin position="257"/>
        <end position="304"/>
    </location>
</feature>
<comment type="similarity">
    <text evidence="1">Belongs to the NAD(P)-dependent epimerase/dehydratase family. SDR39U1 subfamily.</text>
</comment>
<evidence type="ECO:0000259" key="3">
    <source>
        <dbReference type="Pfam" id="PF08338"/>
    </source>
</evidence>
<gene>
    <name evidence="4" type="ORF">J2X05_003073</name>
</gene>
<keyword evidence="5" id="KW-1185">Reference proteome</keyword>
<accession>A0ABU1V0S0</accession>
<feature type="domain" description="NAD-dependent epimerase/dehydratase" evidence="2">
    <location>
        <begin position="11"/>
        <end position="221"/>
    </location>
</feature>
<dbReference type="EMBL" id="JAVDVX010000005">
    <property type="protein sequence ID" value="MDR7091047.1"/>
    <property type="molecule type" value="Genomic_DNA"/>
</dbReference>
<dbReference type="Pfam" id="PF08338">
    <property type="entry name" value="DUF1731"/>
    <property type="match status" value="1"/>
</dbReference>
<dbReference type="Proteomes" id="UP001253595">
    <property type="component" value="Unassembled WGS sequence"/>
</dbReference>
<dbReference type="CDD" id="cd05242">
    <property type="entry name" value="SDR_a8"/>
    <property type="match status" value="1"/>
</dbReference>
<evidence type="ECO:0000259" key="2">
    <source>
        <dbReference type="Pfam" id="PF01370"/>
    </source>
</evidence>
<sequence length="307" mass="33933">MTSDSVKSGSILITGGTGFVGRHLCDYLLGQGYQLWVLSRNPIAARKLLGERVNIVGSLDELASIDFTALINLAGESLASARWSNKSKQKFRTSRVDFTNNLFDFFVRIGRFPKILLSASAVGFYGNCGDRLVDELEHAGNDFAAHLCSDWEAAARRFETFGVRVCRIRIGIVLECDGGALKQMLPAFRLGLGGRMGAGEHYMPWIHRHDLLRLMIFLLQHECVSGAINAVAPESVTNRQFTALLAQCLHRPALLPMPEFVLRLLFGEMADALLLSSQRVVPTAALSAGFKFEYPHIQQAFTAIFNK</sequence>
<evidence type="ECO:0000256" key="1">
    <source>
        <dbReference type="ARBA" id="ARBA00009353"/>
    </source>
</evidence>
<protein>
    <submittedName>
        <fullName evidence="4">Uncharacterized protein (TIGR01777 family)</fullName>
    </submittedName>
</protein>
<dbReference type="InterPro" id="IPR036291">
    <property type="entry name" value="NAD(P)-bd_dom_sf"/>
</dbReference>
<dbReference type="InterPro" id="IPR013549">
    <property type="entry name" value="DUF1731"/>
</dbReference>
<dbReference type="InterPro" id="IPR010099">
    <property type="entry name" value="SDR39U1"/>
</dbReference>
<evidence type="ECO:0000313" key="4">
    <source>
        <dbReference type="EMBL" id="MDR7091047.1"/>
    </source>
</evidence>
<dbReference type="Gene3D" id="3.40.50.720">
    <property type="entry name" value="NAD(P)-binding Rossmann-like Domain"/>
    <property type="match status" value="1"/>
</dbReference>
<reference evidence="4 5" key="1">
    <citation type="submission" date="2023-07" db="EMBL/GenBank/DDBJ databases">
        <title>Sorghum-associated microbial communities from plants grown in Nebraska, USA.</title>
        <authorList>
            <person name="Schachtman D."/>
        </authorList>
    </citation>
    <scope>NUCLEOTIDE SEQUENCE [LARGE SCALE GENOMIC DNA]</scope>
    <source>
        <strain evidence="4 5">BE190</strain>
    </source>
</reference>
<dbReference type="NCBIfam" id="TIGR01777">
    <property type="entry name" value="yfcH"/>
    <property type="match status" value="1"/>
</dbReference>
<dbReference type="Pfam" id="PF01370">
    <property type="entry name" value="Epimerase"/>
    <property type="match status" value="1"/>
</dbReference>